<protein>
    <recommendedName>
        <fullName evidence="1">Methyltransferase type 11 domain-containing protein</fullName>
    </recommendedName>
</protein>
<keyword evidence="3" id="KW-1185">Reference proteome</keyword>
<dbReference type="PANTHER" id="PTHR43861">
    <property type="entry name" value="TRANS-ACONITATE 2-METHYLTRANSFERASE-RELATED"/>
    <property type="match status" value="1"/>
</dbReference>
<sequence length="251" mass="27501">MRDAEIRKVVDLEDRNWWYRERRAILSRELGRLGRPGLALDIGAAGGGNTRVLRAHGWRSVALEYGSDGAAFARDRGLDVIQGDARNLPFSTSAVDLVIALDVLEHIDDDARAAAEIDRVLRPGGTLIASVPCDMRLWSPHDVALGHVRRYTRESLSTLVQSSGLVIDRLWSWNVLLRPVVSVRRRRMSDAGTSELEELPFLVNAGLTAIVLAERYLPVKSLPGVSLFVRATRGAARRPGPVVAAVGSTGR</sequence>
<dbReference type="EMBL" id="BAAALT010000020">
    <property type="protein sequence ID" value="GAA1789677.1"/>
    <property type="molecule type" value="Genomic_DNA"/>
</dbReference>
<reference evidence="3" key="1">
    <citation type="journal article" date="2019" name="Int. J. Syst. Evol. Microbiol.">
        <title>The Global Catalogue of Microorganisms (GCM) 10K type strain sequencing project: providing services to taxonomists for standard genome sequencing and annotation.</title>
        <authorList>
            <consortium name="The Broad Institute Genomics Platform"/>
            <consortium name="The Broad Institute Genome Sequencing Center for Infectious Disease"/>
            <person name="Wu L."/>
            <person name="Ma J."/>
        </authorList>
    </citation>
    <scope>NUCLEOTIDE SEQUENCE [LARGE SCALE GENOMIC DNA]</scope>
    <source>
        <strain evidence="3">JCM 13250</strain>
    </source>
</reference>
<accession>A0ABP4XRH9</accession>
<dbReference type="SUPFAM" id="SSF53335">
    <property type="entry name" value="S-adenosyl-L-methionine-dependent methyltransferases"/>
    <property type="match status" value="1"/>
</dbReference>
<dbReference type="CDD" id="cd02440">
    <property type="entry name" value="AdoMet_MTases"/>
    <property type="match status" value="1"/>
</dbReference>
<organism evidence="2 3">
    <name type="scientific">Luedemannella flava</name>
    <dbReference type="NCBI Taxonomy" id="349316"/>
    <lineage>
        <taxon>Bacteria</taxon>
        <taxon>Bacillati</taxon>
        <taxon>Actinomycetota</taxon>
        <taxon>Actinomycetes</taxon>
        <taxon>Micromonosporales</taxon>
        <taxon>Micromonosporaceae</taxon>
        <taxon>Luedemannella</taxon>
    </lineage>
</organism>
<proteinExistence type="predicted"/>
<dbReference type="Pfam" id="PF08241">
    <property type="entry name" value="Methyltransf_11"/>
    <property type="match status" value="1"/>
</dbReference>
<dbReference type="RefSeq" id="WP_344126637.1">
    <property type="nucleotide sequence ID" value="NZ_BAAALT010000020.1"/>
</dbReference>
<dbReference type="Gene3D" id="3.40.50.150">
    <property type="entry name" value="Vaccinia Virus protein VP39"/>
    <property type="match status" value="1"/>
</dbReference>
<evidence type="ECO:0000313" key="2">
    <source>
        <dbReference type="EMBL" id="GAA1789677.1"/>
    </source>
</evidence>
<name>A0ABP4XRH9_9ACTN</name>
<evidence type="ECO:0000259" key="1">
    <source>
        <dbReference type="Pfam" id="PF08241"/>
    </source>
</evidence>
<feature type="domain" description="Methyltransferase type 11" evidence="1">
    <location>
        <begin position="40"/>
        <end position="128"/>
    </location>
</feature>
<evidence type="ECO:0000313" key="3">
    <source>
        <dbReference type="Proteomes" id="UP001500218"/>
    </source>
</evidence>
<comment type="caution">
    <text evidence="2">The sequence shown here is derived from an EMBL/GenBank/DDBJ whole genome shotgun (WGS) entry which is preliminary data.</text>
</comment>
<dbReference type="Proteomes" id="UP001500218">
    <property type="component" value="Unassembled WGS sequence"/>
</dbReference>
<dbReference type="InterPro" id="IPR013216">
    <property type="entry name" value="Methyltransf_11"/>
</dbReference>
<dbReference type="InterPro" id="IPR029063">
    <property type="entry name" value="SAM-dependent_MTases_sf"/>
</dbReference>
<gene>
    <name evidence="2" type="ORF">GCM10009682_09610</name>
</gene>